<evidence type="ECO:0000313" key="2">
    <source>
        <dbReference type="EMBL" id="CAH0540173.1"/>
    </source>
</evidence>
<protein>
    <recommendedName>
        <fullName evidence="4">Auto-transporter adhesin head GIN domain-containing protein</fullName>
    </recommendedName>
</protein>
<keyword evidence="3" id="KW-1185">Reference proteome</keyword>
<feature type="chain" id="PRO_5046493394" description="Auto-transporter adhesin head GIN domain-containing protein" evidence="1">
    <location>
        <begin position="25"/>
        <end position="120"/>
    </location>
</feature>
<sequence>MFRSVIKKATLVVALFLFLNTAYSQNVLLRDQGLKVTCKVTMNNNVKLRIAVSGKENVDEDTSISVYTNSRSSVSYLVSRNSKLAMSYSQSQLPIELISIQGSSVHKISVTDSCNIIQES</sequence>
<comment type="caution">
    <text evidence="2">The sequence shown here is derived from an EMBL/GenBank/DDBJ whole genome shotgun (WGS) entry which is preliminary data.</text>
</comment>
<dbReference type="EMBL" id="CAKLDM010000002">
    <property type="protein sequence ID" value="CAH0540173.1"/>
    <property type="molecule type" value="Genomic_DNA"/>
</dbReference>
<feature type="signal peptide" evidence="1">
    <location>
        <begin position="1"/>
        <end position="24"/>
    </location>
</feature>
<gene>
    <name evidence="2" type="ORF">VMF7928_02658</name>
</gene>
<keyword evidence="1" id="KW-0732">Signal</keyword>
<organism evidence="2 3">
    <name type="scientific">Vibrio marisflavi CECT 7928</name>
    <dbReference type="NCBI Taxonomy" id="634439"/>
    <lineage>
        <taxon>Bacteria</taxon>
        <taxon>Pseudomonadati</taxon>
        <taxon>Pseudomonadota</taxon>
        <taxon>Gammaproteobacteria</taxon>
        <taxon>Vibrionales</taxon>
        <taxon>Vibrionaceae</taxon>
        <taxon>Vibrio</taxon>
    </lineage>
</organism>
<accession>A0ABM9A5E0</accession>
<reference evidence="2" key="1">
    <citation type="submission" date="2021-11" db="EMBL/GenBank/DDBJ databases">
        <authorList>
            <person name="Rodrigo-Torres L."/>
            <person name="Arahal R. D."/>
            <person name="Lucena T."/>
        </authorList>
    </citation>
    <scope>NUCLEOTIDE SEQUENCE</scope>
    <source>
        <strain evidence="2">CECT 7928</strain>
    </source>
</reference>
<name>A0ABM9A5E0_9VIBR</name>
<evidence type="ECO:0000256" key="1">
    <source>
        <dbReference type="SAM" id="SignalP"/>
    </source>
</evidence>
<dbReference type="Proteomes" id="UP000838748">
    <property type="component" value="Unassembled WGS sequence"/>
</dbReference>
<evidence type="ECO:0008006" key="4">
    <source>
        <dbReference type="Google" id="ProtNLM"/>
    </source>
</evidence>
<proteinExistence type="predicted"/>
<evidence type="ECO:0000313" key="3">
    <source>
        <dbReference type="Proteomes" id="UP000838748"/>
    </source>
</evidence>